<dbReference type="HOGENOM" id="CLU_3114631_0_0_9"/>
<dbReference type="STRING" id="796606.BMMGA3_08105"/>
<reference evidence="1 2" key="1">
    <citation type="journal article" date="2015" name="BMC Genomics">
        <title>Transcriptome analysis of thermophilic methylotrophic Bacillus methanolicus MGA3 using RNA-sequencing provides detailed insights into its previously uncharted transcriptional landscape.</title>
        <authorList>
            <person name="Irla M."/>
            <person name="Neshat A."/>
            <person name="Brautaset T."/>
            <person name="Ruckert C."/>
            <person name="Kalinowski J."/>
            <person name="Wendisch V.F."/>
        </authorList>
    </citation>
    <scope>NUCLEOTIDE SEQUENCE [LARGE SCALE GENOMIC DNA]</scope>
    <source>
        <strain evidence="2">MGA3 / ATCC 53907</strain>
    </source>
</reference>
<keyword evidence="2" id="KW-1185">Reference proteome</keyword>
<dbReference type="KEGG" id="bmet:BMMGA3_08105"/>
<evidence type="ECO:0000313" key="1">
    <source>
        <dbReference type="EMBL" id="AIE60027.1"/>
    </source>
</evidence>
<dbReference type="AlphaFoldDB" id="I3E8D4"/>
<gene>
    <name evidence="1" type="ORF">BMMGA3_08105</name>
</gene>
<dbReference type="EMBL" id="CP007739">
    <property type="protein sequence ID" value="AIE60027.1"/>
    <property type="molecule type" value="Genomic_DNA"/>
</dbReference>
<sequence>MIREILVSDAEEFLALNKKIDDETNFMLFEKNERNYYRSLSKPIMIIIYI</sequence>
<dbReference type="Proteomes" id="UP000027602">
    <property type="component" value="Chromosome"/>
</dbReference>
<dbReference type="RefSeq" id="WP_004433981.1">
    <property type="nucleotide sequence ID" value="NZ_ADWW01000002.1"/>
</dbReference>
<accession>I3E8D4</accession>
<organism evidence="1 2">
    <name type="scientific">Bacillus methanolicus (strain MGA3 / ATCC 53907)</name>
    <dbReference type="NCBI Taxonomy" id="796606"/>
    <lineage>
        <taxon>Bacteria</taxon>
        <taxon>Bacillati</taxon>
        <taxon>Bacillota</taxon>
        <taxon>Bacilli</taxon>
        <taxon>Bacillales</taxon>
        <taxon>Bacillaceae</taxon>
        <taxon>Bacillus</taxon>
    </lineage>
</organism>
<name>I3E8D4_BACMM</name>
<evidence type="ECO:0000313" key="2">
    <source>
        <dbReference type="Proteomes" id="UP000027602"/>
    </source>
</evidence>
<proteinExistence type="predicted"/>
<protein>
    <submittedName>
        <fullName evidence="1">Uncharacterized protein</fullName>
    </submittedName>
</protein>